<name>A0ABZ3C4M7_9ACTN</name>
<dbReference type="Gene3D" id="1.10.3720.10">
    <property type="entry name" value="MetI-like"/>
    <property type="match status" value="1"/>
</dbReference>
<reference evidence="9 10" key="1">
    <citation type="journal article" date="2023" name="Environ Microbiome">
        <title>A coral-associated actinobacterium mitigates coral bleaching under heat stress.</title>
        <authorList>
            <person name="Li J."/>
            <person name="Zou Y."/>
            <person name="Li Q."/>
            <person name="Zhang J."/>
            <person name="Bourne D.G."/>
            <person name="Lyu Y."/>
            <person name="Liu C."/>
            <person name="Zhang S."/>
        </authorList>
    </citation>
    <scope>NUCLEOTIDE SEQUENCE [LARGE SCALE GENOMIC DNA]</scope>
    <source>
        <strain evidence="9 10">SCSIO 13291</strain>
    </source>
</reference>
<dbReference type="InterPro" id="IPR050809">
    <property type="entry name" value="UgpAE/MalFG_permease"/>
</dbReference>
<feature type="transmembrane region" description="Helical" evidence="7">
    <location>
        <begin position="187"/>
        <end position="209"/>
    </location>
</feature>
<dbReference type="PROSITE" id="PS50928">
    <property type="entry name" value="ABC_TM1"/>
    <property type="match status" value="1"/>
</dbReference>
<keyword evidence="5 7" id="KW-1133">Transmembrane helix</keyword>
<evidence type="ECO:0000313" key="10">
    <source>
        <dbReference type="Proteomes" id="UP001434337"/>
    </source>
</evidence>
<evidence type="ECO:0000256" key="5">
    <source>
        <dbReference type="ARBA" id="ARBA00022989"/>
    </source>
</evidence>
<keyword evidence="6 7" id="KW-0472">Membrane</keyword>
<evidence type="ECO:0000256" key="1">
    <source>
        <dbReference type="ARBA" id="ARBA00004651"/>
    </source>
</evidence>
<feature type="transmembrane region" description="Helical" evidence="7">
    <location>
        <begin position="287"/>
        <end position="310"/>
    </location>
</feature>
<dbReference type="SUPFAM" id="SSF161098">
    <property type="entry name" value="MetI-like"/>
    <property type="match status" value="1"/>
</dbReference>
<protein>
    <submittedName>
        <fullName evidence="9">Sugar ABC transporter permease</fullName>
    </submittedName>
</protein>
<dbReference type="PANTHER" id="PTHR43227">
    <property type="entry name" value="BLL4140 PROTEIN"/>
    <property type="match status" value="1"/>
</dbReference>
<keyword evidence="3" id="KW-1003">Cell membrane</keyword>
<evidence type="ECO:0000256" key="2">
    <source>
        <dbReference type="ARBA" id="ARBA00022448"/>
    </source>
</evidence>
<evidence type="ECO:0000256" key="7">
    <source>
        <dbReference type="RuleBase" id="RU363032"/>
    </source>
</evidence>
<feature type="transmembrane region" description="Helical" evidence="7">
    <location>
        <begin position="137"/>
        <end position="157"/>
    </location>
</feature>
<sequence length="320" mass="35154">MDWLMQPDTTVEKFIVMFVAIALFAAVMAVVLLVVDRPSLPRWFAALGYLGPALLLILLGLLIPAIMTVRNSLYSNDGSTFVGLDNYATVFSQDLFLIVLRNTFFWVLLVPLVSTALGLVYAVLVDRTRFEKFAKTLVFLPMAISMVGAGIIWKFVYDGQVGLLNALLGLGGVPTQQFLLDAPYNTFYLIVVMIWIQTGFAMTVLSAAIKAIPDETIEAAKMDGATGMRMFWQITVPSVRPAIIVVITTIAMATLKAFDIVRTMTGGQFDTSIVALEFYTQTFGRQAGGIGAALAVLLFVLVLPIIIYNVRQMRITEGER</sequence>
<evidence type="ECO:0000259" key="8">
    <source>
        <dbReference type="PROSITE" id="PS50928"/>
    </source>
</evidence>
<gene>
    <name evidence="9" type="ORF">PCC79_11295</name>
</gene>
<dbReference type="InterPro" id="IPR000515">
    <property type="entry name" value="MetI-like"/>
</dbReference>
<dbReference type="CDD" id="cd06261">
    <property type="entry name" value="TM_PBP2"/>
    <property type="match status" value="1"/>
</dbReference>
<proteinExistence type="inferred from homology"/>
<dbReference type="PANTHER" id="PTHR43227:SF8">
    <property type="entry name" value="DIACETYLCHITOBIOSE UPTAKE SYSTEM PERMEASE PROTEIN DASB"/>
    <property type="match status" value="1"/>
</dbReference>
<feature type="transmembrane region" description="Helical" evidence="7">
    <location>
        <begin position="104"/>
        <end position="125"/>
    </location>
</feature>
<evidence type="ECO:0000313" key="9">
    <source>
        <dbReference type="EMBL" id="WZW97486.1"/>
    </source>
</evidence>
<dbReference type="Pfam" id="PF00528">
    <property type="entry name" value="BPD_transp_1"/>
    <property type="match status" value="1"/>
</dbReference>
<keyword evidence="10" id="KW-1185">Reference proteome</keyword>
<comment type="similarity">
    <text evidence="7">Belongs to the binding-protein-dependent transport system permease family.</text>
</comment>
<dbReference type="EMBL" id="CP115965">
    <property type="protein sequence ID" value="WZW97486.1"/>
    <property type="molecule type" value="Genomic_DNA"/>
</dbReference>
<keyword evidence="4 7" id="KW-0812">Transmembrane</keyword>
<feature type="domain" description="ABC transmembrane type-1" evidence="8">
    <location>
        <begin position="100"/>
        <end position="309"/>
    </location>
</feature>
<feature type="transmembrane region" description="Helical" evidence="7">
    <location>
        <begin position="14"/>
        <end position="35"/>
    </location>
</feature>
<keyword evidence="2 7" id="KW-0813">Transport</keyword>
<accession>A0ABZ3C4M7</accession>
<dbReference type="InterPro" id="IPR035906">
    <property type="entry name" value="MetI-like_sf"/>
</dbReference>
<dbReference type="Proteomes" id="UP001434337">
    <property type="component" value="Chromosome"/>
</dbReference>
<organism evidence="9 10">
    <name type="scientific">Propioniciclava soli</name>
    <dbReference type="NCBI Taxonomy" id="2775081"/>
    <lineage>
        <taxon>Bacteria</taxon>
        <taxon>Bacillati</taxon>
        <taxon>Actinomycetota</taxon>
        <taxon>Actinomycetes</taxon>
        <taxon>Propionibacteriales</taxon>
        <taxon>Propionibacteriaceae</taxon>
        <taxon>Propioniciclava</taxon>
    </lineage>
</organism>
<evidence type="ECO:0000256" key="4">
    <source>
        <dbReference type="ARBA" id="ARBA00022692"/>
    </source>
</evidence>
<evidence type="ECO:0000256" key="6">
    <source>
        <dbReference type="ARBA" id="ARBA00023136"/>
    </source>
</evidence>
<comment type="subcellular location">
    <subcellularLocation>
        <location evidence="1 7">Cell membrane</location>
        <topology evidence="1 7">Multi-pass membrane protein</topology>
    </subcellularLocation>
</comment>
<feature type="transmembrane region" description="Helical" evidence="7">
    <location>
        <begin position="47"/>
        <end position="67"/>
    </location>
</feature>
<evidence type="ECO:0000256" key="3">
    <source>
        <dbReference type="ARBA" id="ARBA00022475"/>
    </source>
</evidence>
<dbReference type="RefSeq" id="WP_232549500.1">
    <property type="nucleotide sequence ID" value="NZ_CP115965.1"/>
</dbReference>
<feature type="transmembrane region" description="Helical" evidence="7">
    <location>
        <begin position="230"/>
        <end position="255"/>
    </location>
</feature>